<keyword evidence="2" id="KW-0347">Helicase</keyword>
<dbReference type="GO" id="GO:0005524">
    <property type="term" value="F:ATP binding"/>
    <property type="evidence" value="ECO:0007669"/>
    <property type="project" value="InterPro"/>
</dbReference>
<proteinExistence type="predicted"/>
<dbReference type="GO" id="GO:0010468">
    <property type="term" value="P:regulation of gene expression"/>
    <property type="evidence" value="ECO:0007669"/>
    <property type="project" value="UniProtKB-ARBA"/>
</dbReference>
<dbReference type="InterPro" id="IPR027417">
    <property type="entry name" value="P-loop_NTPase"/>
</dbReference>
<keyword evidence="2" id="KW-0547">Nucleotide-binding</keyword>
<evidence type="ECO:0000256" key="1">
    <source>
        <dbReference type="ARBA" id="ARBA00022801"/>
    </source>
</evidence>
<evidence type="ECO:0000259" key="3">
    <source>
        <dbReference type="SMART" id="SM00487"/>
    </source>
</evidence>
<protein>
    <recommendedName>
        <fullName evidence="3">Helicase ATP-binding domain-containing protein</fullName>
    </recommendedName>
</protein>
<dbReference type="Pfam" id="PF00270">
    <property type="entry name" value="DEAD"/>
    <property type="match status" value="1"/>
</dbReference>
<dbReference type="OrthoDB" id="196131at2759"/>
<dbReference type="EMBL" id="OV725080">
    <property type="protein sequence ID" value="CAH1400403.1"/>
    <property type="molecule type" value="Genomic_DNA"/>
</dbReference>
<keyword evidence="2" id="KW-0067">ATP-binding</keyword>
<reference evidence="4" key="1">
    <citation type="submission" date="2022-01" db="EMBL/GenBank/DDBJ databases">
        <authorList>
            <person name="King R."/>
        </authorList>
    </citation>
    <scope>NUCLEOTIDE SEQUENCE</scope>
</reference>
<dbReference type="SUPFAM" id="SSF52540">
    <property type="entry name" value="P-loop containing nucleoside triphosphate hydrolases"/>
    <property type="match status" value="1"/>
</dbReference>
<evidence type="ECO:0000313" key="4">
    <source>
        <dbReference type="EMBL" id="CAH1400403.1"/>
    </source>
</evidence>
<gene>
    <name evidence="4" type="ORF">NEZAVI_LOCUS9649</name>
</gene>
<evidence type="ECO:0000313" key="5">
    <source>
        <dbReference type="Proteomes" id="UP001152798"/>
    </source>
</evidence>
<evidence type="ECO:0000256" key="2">
    <source>
        <dbReference type="ARBA" id="ARBA00022806"/>
    </source>
</evidence>
<organism evidence="4 5">
    <name type="scientific">Nezara viridula</name>
    <name type="common">Southern green stink bug</name>
    <name type="synonym">Cimex viridulus</name>
    <dbReference type="NCBI Taxonomy" id="85310"/>
    <lineage>
        <taxon>Eukaryota</taxon>
        <taxon>Metazoa</taxon>
        <taxon>Ecdysozoa</taxon>
        <taxon>Arthropoda</taxon>
        <taxon>Hexapoda</taxon>
        <taxon>Insecta</taxon>
        <taxon>Pterygota</taxon>
        <taxon>Neoptera</taxon>
        <taxon>Paraneoptera</taxon>
        <taxon>Hemiptera</taxon>
        <taxon>Heteroptera</taxon>
        <taxon>Panheteroptera</taxon>
        <taxon>Pentatomomorpha</taxon>
        <taxon>Pentatomoidea</taxon>
        <taxon>Pentatomidae</taxon>
        <taxon>Pentatominae</taxon>
        <taxon>Nezara</taxon>
    </lineage>
</organism>
<dbReference type="GO" id="GO:0016787">
    <property type="term" value="F:hydrolase activity"/>
    <property type="evidence" value="ECO:0007669"/>
    <property type="project" value="UniProtKB-KW"/>
</dbReference>
<dbReference type="InterPro" id="IPR014001">
    <property type="entry name" value="Helicase_ATP-bd"/>
</dbReference>
<dbReference type="SMART" id="SM00487">
    <property type="entry name" value="DEXDc"/>
    <property type="match status" value="1"/>
</dbReference>
<accession>A0A9P0MLM1</accession>
<dbReference type="GO" id="GO:0003676">
    <property type="term" value="F:nucleic acid binding"/>
    <property type="evidence" value="ECO:0007669"/>
    <property type="project" value="InterPro"/>
</dbReference>
<dbReference type="Proteomes" id="UP001152798">
    <property type="component" value="Chromosome 4"/>
</dbReference>
<dbReference type="InterPro" id="IPR011545">
    <property type="entry name" value="DEAD/DEAH_box_helicase_dom"/>
</dbReference>
<dbReference type="GO" id="GO:0004386">
    <property type="term" value="F:helicase activity"/>
    <property type="evidence" value="ECO:0007669"/>
    <property type="project" value="UniProtKB-KW"/>
</dbReference>
<dbReference type="PANTHER" id="PTHR47958">
    <property type="entry name" value="ATP-DEPENDENT RNA HELICASE DBP3"/>
    <property type="match status" value="1"/>
</dbReference>
<dbReference type="Gene3D" id="3.40.50.300">
    <property type="entry name" value="P-loop containing nucleotide triphosphate hydrolases"/>
    <property type="match status" value="1"/>
</dbReference>
<feature type="domain" description="Helicase ATP-binding" evidence="3">
    <location>
        <begin position="114"/>
        <end position="314"/>
    </location>
</feature>
<sequence length="324" mass="36436">MLPERRTYRSYYKKKDEYENDYSSFYGNYNESYGSFCDGLEAVSWENHSLPDFTKNFYIPHPTVLNRPYADVQQYRESRGIKIEGDADNNNNPIMYFEEGNFPDYVAGTIKKMGFDFPTAIQAQSWPIALSGRNMVGIAQTGSGKTLAYMLPAVIHSINQPRVQRGDGPIVLVLTPTRELAQQIQAIPMQFGDVCRQKAVAVFGGAPKGPQARDLENGADIVIATPGRLIDFLTTDVENVMYVINYDFPKSSEDYIHRIGRTGRSNSSGTAYTFFTSANQRQAKDLISVLAEAKQQITPELQSMIWFNGRRNAFSNGGNSLYMI</sequence>
<keyword evidence="1" id="KW-0378">Hydrolase</keyword>
<keyword evidence="5" id="KW-1185">Reference proteome</keyword>
<name>A0A9P0MLM1_NEZVI</name>
<dbReference type="AlphaFoldDB" id="A0A9P0MLM1"/>